<reference evidence="1" key="1">
    <citation type="submission" date="2023-10" db="EMBL/GenBank/DDBJ databases">
        <title>Genome assembly of Pristionchus species.</title>
        <authorList>
            <person name="Yoshida K."/>
            <person name="Sommer R.J."/>
        </authorList>
    </citation>
    <scope>NUCLEOTIDE SEQUENCE</scope>
    <source>
        <strain evidence="1">RS5133</strain>
    </source>
</reference>
<protein>
    <submittedName>
        <fullName evidence="1">Uncharacterized protein</fullName>
    </submittedName>
</protein>
<evidence type="ECO:0000313" key="2">
    <source>
        <dbReference type="Proteomes" id="UP001432322"/>
    </source>
</evidence>
<feature type="non-terminal residue" evidence="1">
    <location>
        <position position="1"/>
    </location>
</feature>
<feature type="non-terminal residue" evidence="1">
    <location>
        <position position="70"/>
    </location>
</feature>
<dbReference type="Proteomes" id="UP001432322">
    <property type="component" value="Unassembled WGS sequence"/>
</dbReference>
<dbReference type="AlphaFoldDB" id="A0AAV5VRN5"/>
<name>A0AAV5VRN5_9BILA</name>
<comment type="caution">
    <text evidence="1">The sequence shown here is derived from an EMBL/GenBank/DDBJ whole genome shotgun (WGS) entry which is preliminary data.</text>
</comment>
<organism evidence="1 2">
    <name type="scientific">Pristionchus fissidentatus</name>
    <dbReference type="NCBI Taxonomy" id="1538716"/>
    <lineage>
        <taxon>Eukaryota</taxon>
        <taxon>Metazoa</taxon>
        <taxon>Ecdysozoa</taxon>
        <taxon>Nematoda</taxon>
        <taxon>Chromadorea</taxon>
        <taxon>Rhabditida</taxon>
        <taxon>Rhabditina</taxon>
        <taxon>Diplogasteromorpha</taxon>
        <taxon>Diplogasteroidea</taxon>
        <taxon>Neodiplogasteridae</taxon>
        <taxon>Pristionchus</taxon>
    </lineage>
</organism>
<dbReference type="EMBL" id="BTSY01000004">
    <property type="protein sequence ID" value="GMT21362.1"/>
    <property type="molecule type" value="Genomic_DNA"/>
</dbReference>
<proteinExistence type="predicted"/>
<evidence type="ECO:0000313" key="1">
    <source>
        <dbReference type="EMBL" id="GMT21362.1"/>
    </source>
</evidence>
<sequence length="70" mass="7713">KSSGVQMFPIVAQMHGLCVTGTRSASRGSGKYEPTRCLYTYGDDLREHLGLDVSVLYLLVLIVSEHDLVE</sequence>
<keyword evidence="2" id="KW-1185">Reference proteome</keyword>
<gene>
    <name evidence="1" type="ORF">PFISCL1PPCAC_12659</name>
</gene>
<accession>A0AAV5VRN5</accession>